<protein>
    <submittedName>
        <fullName evidence="2">Uncharacterized protein</fullName>
    </submittedName>
</protein>
<gene>
    <name evidence="2" type="ORF">CFOL_v3_00129</name>
</gene>
<evidence type="ECO:0000313" key="3">
    <source>
        <dbReference type="Proteomes" id="UP000187406"/>
    </source>
</evidence>
<accession>A0A1Q3ALF8</accession>
<organism evidence="2 3">
    <name type="scientific">Cephalotus follicularis</name>
    <name type="common">Albany pitcher plant</name>
    <dbReference type="NCBI Taxonomy" id="3775"/>
    <lineage>
        <taxon>Eukaryota</taxon>
        <taxon>Viridiplantae</taxon>
        <taxon>Streptophyta</taxon>
        <taxon>Embryophyta</taxon>
        <taxon>Tracheophyta</taxon>
        <taxon>Spermatophyta</taxon>
        <taxon>Magnoliopsida</taxon>
        <taxon>eudicotyledons</taxon>
        <taxon>Gunneridae</taxon>
        <taxon>Pentapetalae</taxon>
        <taxon>rosids</taxon>
        <taxon>fabids</taxon>
        <taxon>Oxalidales</taxon>
        <taxon>Cephalotaceae</taxon>
        <taxon>Cephalotus</taxon>
    </lineage>
</organism>
<dbReference type="STRING" id="3775.A0A1Q3ALF8"/>
<dbReference type="OrthoDB" id="1924875at2759"/>
<dbReference type="InParanoid" id="A0A1Q3ALF8"/>
<sequence length="269" mass="30579">MGNDYLIVEENRNFTMLHNKKNGIRRSSSSSNLAGEEIEDLIGGTPGSLPDRLVSEMYIQMANKTSHGADRRRQRRKEKERQGRRKWETEHFVKIARCSPTPSRPLQGLWKGFCADMCLDFYFVAYDEIGGIICRRVGDLFSNCGAPVFWTSNATFIESPFPPEEEYIYDGRVHLRPSATENHIHGQQSATDIKLVSRILHITSSYELVIPGLAGTSVNPRLGEGRIWQYKNGTFGFGFLKDNFIIDLKCIVQDGCLLDTMELLCYDLN</sequence>
<dbReference type="EMBL" id="BDDD01000003">
    <property type="protein sequence ID" value="GAV56587.1"/>
    <property type="molecule type" value="Genomic_DNA"/>
</dbReference>
<dbReference type="AlphaFoldDB" id="A0A1Q3ALF8"/>
<proteinExistence type="predicted"/>
<evidence type="ECO:0000313" key="2">
    <source>
        <dbReference type="EMBL" id="GAV56587.1"/>
    </source>
</evidence>
<name>A0A1Q3ALF8_CEPFO</name>
<comment type="caution">
    <text evidence="2">The sequence shown here is derived from an EMBL/GenBank/DDBJ whole genome shotgun (WGS) entry which is preliminary data.</text>
</comment>
<dbReference type="FunCoup" id="A0A1Q3ALF8">
    <property type="interactions" value="1973"/>
</dbReference>
<evidence type="ECO:0000256" key="1">
    <source>
        <dbReference type="SAM" id="MobiDB-lite"/>
    </source>
</evidence>
<keyword evidence="3" id="KW-1185">Reference proteome</keyword>
<feature type="region of interest" description="Disordered" evidence="1">
    <location>
        <begin position="64"/>
        <end position="86"/>
    </location>
</feature>
<dbReference type="Proteomes" id="UP000187406">
    <property type="component" value="Unassembled WGS sequence"/>
</dbReference>
<reference evidence="3" key="1">
    <citation type="submission" date="2016-04" db="EMBL/GenBank/DDBJ databases">
        <title>Cephalotus genome sequencing.</title>
        <authorList>
            <person name="Fukushima K."/>
            <person name="Hasebe M."/>
            <person name="Fang X."/>
        </authorList>
    </citation>
    <scope>NUCLEOTIDE SEQUENCE [LARGE SCALE GENOMIC DNA]</scope>
    <source>
        <strain evidence="3">cv. St1</strain>
    </source>
</reference>
<feature type="compositionally biased region" description="Basic and acidic residues" evidence="1">
    <location>
        <begin position="67"/>
        <end position="86"/>
    </location>
</feature>